<keyword evidence="8" id="KW-0175">Coiled coil</keyword>
<protein>
    <submittedName>
        <fullName evidence="11">Uncharacterized protein</fullName>
    </submittedName>
</protein>
<organism evidence="11 12">
    <name type="scientific">Paralvinella palmiformis</name>
    <dbReference type="NCBI Taxonomy" id="53620"/>
    <lineage>
        <taxon>Eukaryota</taxon>
        <taxon>Metazoa</taxon>
        <taxon>Spiralia</taxon>
        <taxon>Lophotrochozoa</taxon>
        <taxon>Annelida</taxon>
        <taxon>Polychaeta</taxon>
        <taxon>Sedentaria</taxon>
        <taxon>Canalipalpata</taxon>
        <taxon>Terebellida</taxon>
        <taxon>Terebelliformia</taxon>
        <taxon>Alvinellidae</taxon>
        <taxon>Paralvinella</taxon>
    </lineage>
</organism>
<dbReference type="SMART" id="SM00184">
    <property type="entry name" value="RING"/>
    <property type="match status" value="1"/>
</dbReference>
<dbReference type="SUPFAM" id="SSF101898">
    <property type="entry name" value="NHL repeat"/>
    <property type="match status" value="1"/>
</dbReference>
<dbReference type="Gene3D" id="3.30.160.60">
    <property type="entry name" value="Classic Zinc Finger"/>
    <property type="match status" value="1"/>
</dbReference>
<name>A0AAD9N411_9ANNE</name>
<evidence type="ECO:0000256" key="6">
    <source>
        <dbReference type="PROSITE-ProRule" id="PRU00024"/>
    </source>
</evidence>
<dbReference type="EMBL" id="JAODUP010000216">
    <property type="protein sequence ID" value="KAK2156337.1"/>
    <property type="molecule type" value="Genomic_DNA"/>
</dbReference>
<reference evidence="11" key="1">
    <citation type="journal article" date="2023" name="Mol. Biol. Evol.">
        <title>Third-Generation Sequencing Reveals the Adaptive Role of the Epigenome in Three Deep-Sea Polychaetes.</title>
        <authorList>
            <person name="Perez M."/>
            <person name="Aroh O."/>
            <person name="Sun Y."/>
            <person name="Lan Y."/>
            <person name="Juniper S.K."/>
            <person name="Young C.R."/>
            <person name="Angers B."/>
            <person name="Qian P.Y."/>
        </authorList>
    </citation>
    <scope>NUCLEOTIDE SEQUENCE</scope>
    <source>
        <strain evidence="11">P08H-3</strain>
    </source>
</reference>
<sequence length="675" mass="76362">MAEAPKQSNKDIFLCDICMELYNDGNHQPKFLSCHHSYCKSCLSQVALRDKIECPSCRHPTRLPPGGVTALQTNFYISQLKEILKTHSQSRTRGCKRHYYQQMSFYCQKCQRAICRDCTVLDHKEKDGHIVQDIDVAEAEQKEQLSLQMSASNSVVEDAQLCLTQLETERDKVENTITAAKEDIEKLFYDLENLLQRRKDELLSQLNDSCKVKEQQIDENIKSLIPKLTEFHQVLLICDNTLKRGLLDDMIQMRYNLKQSTKELIRQMNNIGYATNDVLFNSIEGCRDYEASVMKIGQIYVNETIPTRCEINIPQLIASIHAKATLSLYSTSGKLLSGEGIDVLLKDDQGDLLQKYLTWNDGKGCFVFMPQVCTNLFITVTFRGQFIPGSYRVAKVKSNNPVAKFGQQGTGEGTFNSPRAVTVNKRGELYIADTGNRVIQKLDPDGNFLYQFEISNGVDDNSTCDLALCCNEDLIVCTETAVSKSNNPKVAQTILIYTTDGQLKDKFNNTSMKCALCIAANQHDEIILSDYRCRSLFMHHYNGQFLRKIGNEGTFNHPSFICVTDDDCIIVSDTNTHTIQVFSREGRFLRQFGKAGKKKGELKQPFGVACDGEYILVVDSGNNRIQVFTKNGTFVSTLDSHDDPMNQPRGLAITGDGHVYVADRDNHCIKKYKYK</sequence>
<dbReference type="Gene3D" id="2.120.10.30">
    <property type="entry name" value="TolB, C-terminal domain"/>
    <property type="match status" value="2"/>
</dbReference>
<feature type="repeat" description="NHL" evidence="7">
    <location>
        <begin position="589"/>
        <end position="631"/>
    </location>
</feature>
<dbReference type="PANTHER" id="PTHR24104:SF25">
    <property type="entry name" value="PROTEIN LIN-41"/>
    <property type="match status" value="1"/>
</dbReference>
<dbReference type="PROSITE" id="PS51125">
    <property type="entry name" value="NHL"/>
    <property type="match status" value="4"/>
</dbReference>
<evidence type="ECO:0000256" key="4">
    <source>
        <dbReference type="ARBA" id="ARBA00022771"/>
    </source>
</evidence>
<dbReference type="Pfam" id="PF00643">
    <property type="entry name" value="zf-B_box"/>
    <property type="match status" value="1"/>
</dbReference>
<evidence type="ECO:0000256" key="5">
    <source>
        <dbReference type="ARBA" id="ARBA00022833"/>
    </source>
</evidence>
<dbReference type="InterPro" id="IPR027370">
    <property type="entry name" value="Znf-RING_euk"/>
</dbReference>
<dbReference type="SUPFAM" id="SSF57850">
    <property type="entry name" value="RING/U-box"/>
    <property type="match status" value="1"/>
</dbReference>
<dbReference type="InterPro" id="IPR013087">
    <property type="entry name" value="Znf_C2H2_type"/>
</dbReference>
<dbReference type="GO" id="GO:0043161">
    <property type="term" value="P:proteasome-mediated ubiquitin-dependent protein catabolic process"/>
    <property type="evidence" value="ECO:0007669"/>
    <property type="project" value="TreeGrafter"/>
</dbReference>
<dbReference type="InterPro" id="IPR050952">
    <property type="entry name" value="TRIM-NHL_E3_ligases"/>
</dbReference>
<keyword evidence="1" id="KW-0597">Phosphoprotein</keyword>
<dbReference type="PROSITE" id="PS00028">
    <property type="entry name" value="ZINC_FINGER_C2H2_1"/>
    <property type="match status" value="1"/>
</dbReference>
<dbReference type="PROSITE" id="PS50119">
    <property type="entry name" value="ZF_BBOX"/>
    <property type="match status" value="1"/>
</dbReference>
<accession>A0AAD9N411</accession>
<keyword evidence="4 6" id="KW-0863">Zinc-finger</keyword>
<feature type="repeat" description="NHL" evidence="7">
    <location>
        <begin position="543"/>
        <end position="585"/>
    </location>
</feature>
<dbReference type="InterPro" id="IPR011042">
    <property type="entry name" value="6-blade_b-propeller_TolB-like"/>
</dbReference>
<keyword evidence="12" id="KW-1185">Reference proteome</keyword>
<keyword evidence="5" id="KW-0862">Zinc</keyword>
<evidence type="ECO:0000256" key="8">
    <source>
        <dbReference type="SAM" id="Coils"/>
    </source>
</evidence>
<feature type="domain" description="RING-type" evidence="9">
    <location>
        <begin position="15"/>
        <end position="58"/>
    </location>
</feature>
<dbReference type="InterPro" id="IPR001841">
    <property type="entry name" value="Znf_RING"/>
</dbReference>
<dbReference type="Pfam" id="PF17170">
    <property type="entry name" value="DUF5128"/>
    <property type="match status" value="1"/>
</dbReference>
<dbReference type="Pfam" id="PF01436">
    <property type="entry name" value="NHL"/>
    <property type="match status" value="1"/>
</dbReference>
<evidence type="ECO:0000313" key="11">
    <source>
        <dbReference type="EMBL" id="KAK2156337.1"/>
    </source>
</evidence>
<dbReference type="GO" id="GO:0008270">
    <property type="term" value="F:zinc ion binding"/>
    <property type="evidence" value="ECO:0007669"/>
    <property type="project" value="UniProtKB-KW"/>
</dbReference>
<dbReference type="Proteomes" id="UP001208570">
    <property type="component" value="Unassembled WGS sequence"/>
</dbReference>
<evidence type="ECO:0000256" key="7">
    <source>
        <dbReference type="PROSITE-ProRule" id="PRU00504"/>
    </source>
</evidence>
<evidence type="ECO:0000256" key="3">
    <source>
        <dbReference type="ARBA" id="ARBA00022737"/>
    </source>
</evidence>
<gene>
    <name evidence="11" type="ORF">LSH36_216g06073</name>
</gene>
<dbReference type="PROSITE" id="PS50089">
    <property type="entry name" value="ZF_RING_2"/>
    <property type="match status" value="1"/>
</dbReference>
<dbReference type="InterPro" id="IPR000315">
    <property type="entry name" value="Znf_B-box"/>
</dbReference>
<feature type="coiled-coil region" evidence="8">
    <location>
        <begin position="156"/>
        <end position="197"/>
    </location>
</feature>
<proteinExistence type="predicted"/>
<keyword evidence="3" id="KW-0677">Repeat</keyword>
<comment type="caution">
    <text evidence="11">The sequence shown here is derived from an EMBL/GenBank/DDBJ whole genome shotgun (WGS) entry which is preliminary data.</text>
</comment>
<feature type="repeat" description="NHL" evidence="7">
    <location>
        <begin position="402"/>
        <end position="445"/>
    </location>
</feature>
<dbReference type="SMART" id="SM00336">
    <property type="entry name" value="BBOX"/>
    <property type="match status" value="1"/>
</dbReference>
<feature type="domain" description="B box-type" evidence="10">
    <location>
        <begin position="90"/>
        <end position="134"/>
    </location>
</feature>
<keyword evidence="2" id="KW-0479">Metal-binding</keyword>
<dbReference type="AlphaFoldDB" id="A0AAD9N411"/>
<evidence type="ECO:0000256" key="1">
    <source>
        <dbReference type="ARBA" id="ARBA00022553"/>
    </source>
</evidence>
<dbReference type="Pfam" id="PF13445">
    <property type="entry name" value="zf-RING_UBOX"/>
    <property type="match status" value="1"/>
</dbReference>
<dbReference type="Gene3D" id="3.30.40.10">
    <property type="entry name" value="Zinc/RING finger domain, C3HC4 (zinc finger)"/>
    <property type="match status" value="1"/>
</dbReference>
<evidence type="ECO:0000259" key="9">
    <source>
        <dbReference type="PROSITE" id="PS50089"/>
    </source>
</evidence>
<dbReference type="PANTHER" id="PTHR24104">
    <property type="entry name" value="E3 UBIQUITIN-PROTEIN LIGASE NHLRC1-RELATED"/>
    <property type="match status" value="1"/>
</dbReference>
<dbReference type="SUPFAM" id="SSF57845">
    <property type="entry name" value="B-box zinc-binding domain"/>
    <property type="match status" value="1"/>
</dbReference>
<evidence type="ECO:0000313" key="12">
    <source>
        <dbReference type="Proteomes" id="UP001208570"/>
    </source>
</evidence>
<feature type="repeat" description="NHL" evidence="7">
    <location>
        <begin position="632"/>
        <end position="675"/>
    </location>
</feature>
<dbReference type="GO" id="GO:0061630">
    <property type="term" value="F:ubiquitin protein ligase activity"/>
    <property type="evidence" value="ECO:0007669"/>
    <property type="project" value="TreeGrafter"/>
</dbReference>
<evidence type="ECO:0000256" key="2">
    <source>
        <dbReference type="ARBA" id="ARBA00022723"/>
    </source>
</evidence>
<evidence type="ECO:0000259" key="10">
    <source>
        <dbReference type="PROSITE" id="PS50119"/>
    </source>
</evidence>
<dbReference type="InterPro" id="IPR017907">
    <property type="entry name" value="Znf_RING_CS"/>
</dbReference>
<dbReference type="GO" id="GO:0000209">
    <property type="term" value="P:protein polyubiquitination"/>
    <property type="evidence" value="ECO:0007669"/>
    <property type="project" value="TreeGrafter"/>
</dbReference>
<dbReference type="PROSITE" id="PS00518">
    <property type="entry name" value="ZF_RING_1"/>
    <property type="match status" value="1"/>
</dbReference>
<dbReference type="InterPro" id="IPR001258">
    <property type="entry name" value="NHL_repeat"/>
</dbReference>
<dbReference type="InterPro" id="IPR013083">
    <property type="entry name" value="Znf_RING/FYVE/PHD"/>
</dbReference>